<evidence type="ECO:0000313" key="2">
    <source>
        <dbReference type="Proteomes" id="UP000823775"/>
    </source>
</evidence>
<proteinExistence type="predicted"/>
<evidence type="ECO:0000313" key="1">
    <source>
        <dbReference type="EMBL" id="MCD9639339.1"/>
    </source>
</evidence>
<organism evidence="1 2">
    <name type="scientific">Datura stramonium</name>
    <name type="common">Jimsonweed</name>
    <name type="synonym">Common thornapple</name>
    <dbReference type="NCBI Taxonomy" id="4076"/>
    <lineage>
        <taxon>Eukaryota</taxon>
        <taxon>Viridiplantae</taxon>
        <taxon>Streptophyta</taxon>
        <taxon>Embryophyta</taxon>
        <taxon>Tracheophyta</taxon>
        <taxon>Spermatophyta</taxon>
        <taxon>Magnoliopsida</taxon>
        <taxon>eudicotyledons</taxon>
        <taxon>Gunneridae</taxon>
        <taxon>Pentapetalae</taxon>
        <taxon>asterids</taxon>
        <taxon>lamiids</taxon>
        <taxon>Solanales</taxon>
        <taxon>Solanaceae</taxon>
        <taxon>Solanoideae</taxon>
        <taxon>Datureae</taxon>
        <taxon>Datura</taxon>
    </lineage>
</organism>
<name>A0ABS8UZE6_DATST</name>
<reference evidence="1 2" key="1">
    <citation type="journal article" date="2021" name="BMC Genomics">
        <title>Datura genome reveals duplications of psychoactive alkaloid biosynthetic genes and high mutation rate following tissue culture.</title>
        <authorList>
            <person name="Rajewski A."/>
            <person name="Carter-House D."/>
            <person name="Stajich J."/>
            <person name="Litt A."/>
        </authorList>
    </citation>
    <scope>NUCLEOTIDE SEQUENCE [LARGE SCALE GENOMIC DNA]</scope>
    <source>
        <strain evidence="1">AR-01</strain>
    </source>
</reference>
<protein>
    <submittedName>
        <fullName evidence="1">Uncharacterized protein</fullName>
    </submittedName>
</protein>
<dbReference type="Proteomes" id="UP000823775">
    <property type="component" value="Unassembled WGS sequence"/>
</dbReference>
<dbReference type="EMBL" id="JACEIK010002891">
    <property type="protein sequence ID" value="MCD9639339.1"/>
    <property type="molecule type" value="Genomic_DNA"/>
</dbReference>
<keyword evidence="2" id="KW-1185">Reference proteome</keyword>
<sequence>MSFREALASPALDLGGRCRKKESSKEPRFSFVKRKRFLKSCLVGSFVKWVGSPEAIRTWAAKDEDLAVKILNEGRRWFDNNFMHLERWKENVNCADPRKVGDLCGGFVNVICSLHYLSSVRILVRKGGKVPVLIVVEDGVAGYRVWLSIEFRPSILQEDRKGNIEPGRRRGGGFRGGRGRRVEVRDPARMKVVGEPAIAERKKSNKGFFELGKGRKTLDKEKDMLTLGLANRAGRID</sequence>
<gene>
    <name evidence="1" type="ORF">HAX54_023779</name>
</gene>
<comment type="caution">
    <text evidence="1">The sequence shown here is derived from an EMBL/GenBank/DDBJ whole genome shotgun (WGS) entry which is preliminary data.</text>
</comment>
<accession>A0ABS8UZE6</accession>